<sequence length="191" mass="20659">MKPYDLFPVGSVIAYAGPLANTDTADGINLDQIRANLAQAGWLFCDGSPMPRDAFWELFGVIGTAYGYPDQTAFYLPDLRGRFIRGVDGGSGHDPEQGKRTATAPDGKTGNTGNQVGSLQADAFQGHEHNYTAVTLGELVAQPGEGVPVYVPNTEPTPTTDMDEEDSDGKPRTASETRPVNLYLNYIIRYR</sequence>
<gene>
    <name evidence="3" type="ORF">SAMN05216593_101505</name>
</gene>
<reference evidence="3 4" key="1">
    <citation type="submission" date="2016-11" db="EMBL/GenBank/DDBJ databases">
        <authorList>
            <person name="Jaros S."/>
            <person name="Januszkiewicz K."/>
            <person name="Wedrychowicz H."/>
        </authorList>
    </citation>
    <scope>NUCLEOTIDE SEQUENCE [LARGE SCALE GENOMIC DNA]</scope>
    <source>
        <strain evidence="3 4">LMG 26898</strain>
    </source>
</reference>
<dbReference type="SUPFAM" id="SSF88874">
    <property type="entry name" value="Receptor-binding domain of short tail fibre protein gp12"/>
    <property type="match status" value="1"/>
</dbReference>
<feature type="region of interest" description="Disordered" evidence="1">
    <location>
        <begin position="150"/>
        <end position="177"/>
    </location>
</feature>
<name>A0A1M7JS09_9PSED</name>
<dbReference type="Gene3D" id="3.90.1340.10">
    <property type="entry name" value="Phage tail collar domain"/>
    <property type="match status" value="1"/>
</dbReference>
<evidence type="ECO:0000259" key="2">
    <source>
        <dbReference type="Pfam" id="PF07484"/>
    </source>
</evidence>
<protein>
    <submittedName>
        <fullName evidence="3">Phage Tail Collar Domain</fullName>
    </submittedName>
</protein>
<dbReference type="InterPro" id="IPR037053">
    <property type="entry name" value="Phage_tail_collar_dom_sf"/>
</dbReference>
<dbReference type="Proteomes" id="UP000183983">
    <property type="component" value="Unassembled WGS sequence"/>
</dbReference>
<dbReference type="EMBL" id="FRDA01000001">
    <property type="protein sequence ID" value="SHM55503.1"/>
    <property type="molecule type" value="Genomic_DNA"/>
</dbReference>
<organism evidence="3 4">
    <name type="scientific">Pseudomonas asturiensis</name>
    <dbReference type="NCBI Taxonomy" id="1190415"/>
    <lineage>
        <taxon>Bacteria</taxon>
        <taxon>Pseudomonadati</taxon>
        <taxon>Pseudomonadota</taxon>
        <taxon>Gammaproteobacteria</taxon>
        <taxon>Pseudomonadales</taxon>
        <taxon>Pseudomonadaceae</taxon>
        <taxon>Pseudomonas</taxon>
    </lineage>
</organism>
<dbReference type="InterPro" id="IPR011083">
    <property type="entry name" value="Phage_tail_collar_dom"/>
</dbReference>
<evidence type="ECO:0000313" key="3">
    <source>
        <dbReference type="EMBL" id="SHM55503.1"/>
    </source>
</evidence>
<feature type="domain" description="Phage tail collar" evidence="2">
    <location>
        <begin position="36"/>
        <end position="84"/>
    </location>
</feature>
<evidence type="ECO:0000313" key="4">
    <source>
        <dbReference type="Proteomes" id="UP000183983"/>
    </source>
</evidence>
<dbReference type="AlphaFoldDB" id="A0A1M7JS09"/>
<dbReference type="STRING" id="1190415.SAMN05216593_101505"/>
<feature type="region of interest" description="Disordered" evidence="1">
    <location>
        <begin position="86"/>
        <end position="117"/>
    </location>
</feature>
<proteinExistence type="predicted"/>
<evidence type="ECO:0000256" key="1">
    <source>
        <dbReference type="SAM" id="MobiDB-lite"/>
    </source>
</evidence>
<accession>A0A1M7JS09</accession>
<dbReference type="Pfam" id="PF07484">
    <property type="entry name" value="Collar"/>
    <property type="match status" value="1"/>
</dbReference>
<dbReference type="RefSeq" id="WP_073162121.1">
    <property type="nucleotide sequence ID" value="NZ_FRDA01000001.1"/>
</dbReference>
<dbReference type="OrthoDB" id="9810174at2"/>